<keyword evidence="4" id="KW-1185">Reference proteome</keyword>
<protein>
    <submittedName>
        <fullName evidence="3">Uncharacterized protein</fullName>
    </submittedName>
</protein>
<accession>A0A8T1V916</accession>
<name>A0A8T1V916_9STRA</name>
<comment type="caution">
    <text evidence="3">The sequence shown here is derived from an EMBL/GenBank/DDBJ whole genome shotgun (WGS) entry which is preliminary data.</text>
</comment>
<feature type="region of interest" description="Disordered" evidence="2">
    <location>
        <begin position="96"/>
        <end position="117"/>
    </location>
</feature>
<evidence type="ECO:0000313" key="4">
    <source>
        <dbReference type="Proteomes" id="UP000694044"/>
    </source>
</evidence>
<dbReference type="AlphaFoldDB" id="A0A8T1V916"/>
<proteinExistence type="predicted"/>
<sequence length="255" mass="29579">MPGPDVGNIYRVVVARKDAEDAAQQLARRIAHFRAQEERVLSEMQTMRTHLETSLKKTHEGSKSSHGAPAQVFHTTRSMQLQGQNSISLHPSVTQAAARPKGASTASGYKRKLKVPRSREQLDFLAKQKRALEVHKLEAARQQKERRKLALAEQKAKDAEQEYKRRCRKERIRAEEQQAIEQRIAKQRQLREAATKQHYERLMTEKQRQHEALNLVSEMEEEERNLRLRLEALHFHREYMEQELCGSSVPPHDGI</sequence>
<reference evidence="3" key="1">
    <citation type="submission" date="2021-02" db="EMBL/GenBank/DDBJ databases">
        <authorList>
            <person name="Palmer J.M."/>
        </authorList>
    </citation>
    <scope>NUCLEOTIDE SEQUENCE</scope>
    <source>
        <strain evidence="3">SCRP734</strain>
    </source>
</reference>
<feature type="coiled-coil region" evidence="1">
    <location>
        <begin position="125"/>
        <end position="197"/>
    </location>
</feature>
<keyword evidence="1" id="KW-0175">Coiled coil</keyword>
<evidence type="ECO:0000313" key="3">
    <source>
        <dbReference type="EMBL" id="KAG7376760.1"/>
    </source>
</evidence>
<evidence type="ECO:0000256" key="2">
    <source>
        <dbReference type="SAM" id="MobiDB-lite"/>
    </source>
</evidence>
<dbReference type="OrthoDB" id="128172at2759"/>
<evidence type="ECO:0000256" key="1">
    <source>
        <dbReference type="SAM" id="Coils"/>
    </source>
</evidence>
<organism evidence="3 4">
    <name type="scientific">Phytophthora pseudosyringae</name>
    <dbReference type="NCBI Taxonomy" id="221518"/>
    <lineage>
        <taxon>Eukaryota</taxon>
        <taxon>Sar</taxon>
        <taxon>Stramenopiles</taxon>
        <taxon>Oomycota</taxon>
        <taxon>Peronosporomycetes</taxon>
        <taxon>Peronosporales</taxon>
        <taxon>Peronosporaceae</taxon>
        <taxon>Phytophthora</taxon>
    </lineage>
</organism>
<dbReference type="Proteomes" id="UP000694044">
    <property type="component" value="Unassembled WGS sequence"/>
</dbReference>
<gene>
    <name evidence="3" type="ORF">PHYPSEUDO_012785</name>
</gene>
<dbReference type="EMBL" id="JAGDFM010000627">
    <property type="protein sequence ID" value="KAG7376760.1"/>
    <property type="molecule type" value="Genomic_DNA"/>
</dbReference>